<reference evidence="2" key="1">
    <citation type="journal article" date="2021" name="Nat. Commun.">
        <title>Genetic determinants of endophytism in the Arabidopsis root mycobiome.</title>
        <authorList>
            <person name="Mesny F."/>
            <person name="Miyauchi S."/>
            <person name="Thiergart T."/>
            <person name="Pickel B."/>
            <person name="Atanasova L."/>
            <person name="Karlsson M."/>
            <person name="Huettel B."/>
            <person name="Barry K.W."/>
            <person name="Haridas S."/>
            <person name="Chen C."/>
            <person name="Bauer D."/>
            <person name="Andreopoulos W."/>
            <person name="Pangilinan J."/>
            <person name="LaButti K."/>
            <person name="Riley R."/>
            <person name="Lipzen A."/>
            <person name="Clum A."/>
            <person name="Drula E."/>
            <person name="Henrissat B."/>
            <person name="Kohler A."/>
            <person name="Grigoriev I.V."/>
            <person name="Martin F.M."/>
            <person name="Hacquard S."/>
        </authorList>
    </citation>
    <scope>NUCLEOTIDE SEQUENCE</scope>
    <source>
        <strain evidence="2">MPI-CAGE-AT-0147</strain>
    </source>
</reference>
<comment type="caution">
    <text evidence="2">The sequence shown here is derived from an EMBL/GenBank/DDBJ whole genome shotgun (WGS) entry which is preliminary data.</text>
</comment>
<sequence length="633" mass="68448">MKHIVVLVLSLLAGPSLAVPRSPTRAALPPPPDPEPIALKTLPLPPVAPSNEDGSCNLDINAKGTGCMTVSSNLDFQGGGFLPDGKHVLVYVTFVGAPPTPNPASIYNGSQIIAVKSDGKKFPNGDPWKCLTCGIPAENKVGMTATFDYPQAFYDGKRVLFGSNILDCGKYDLVSKSCTPKTAHIYPIRWNTAVDGTGSGGALREIRIHPDDVHVGFSSFSFTDGKLGQFAYFGRLKFNAKPSTGTPISPRYDVVKVTRLFDPDAKQPLEIKGGNVILNRDAISVGELRGFSGRGTEAVYVGAPVESSNLDVFAVHLQTGNVRRLTSHPEYCDPIGVSPDDKWMAIEDTRGTNRQMWLSGMRHIPPVTDLITTSVTSATRNNGQRRFFRPFLLDRDGDRGGYFGQKINKEGEGVPGSGDFNDPEWNAMAEPRWSPDGTQITYWDTQTVYPACGGKNPLPCYPSREPGGRGTRVVIATLTSRKPLKLSAVQPISDNVPWGVQYSAGDADPQRPEPPAGNFTLRGRRRGFADVEIIDDDSGSINEVAVTYHKFSDDGVTFLNGFERVKTSSLSSTLTHIDWYSNLTQTGNATNTKKTSSDGFHLDIDVLTNIFDANGTLSTTLDGVVYTQPANGT</sequence>
<dbReference type="InterPro" id="IPR011659">
    <property type="entry name" value="WD40"/>
</dbReference>
<dbReference type="Gene3D" id="2.120.10.30">
    <property type="entry name" value="TolB, C-terminal domain"/>
    <property type="match status" value="1"/>
</dbReference>
<evidence type="ECO:0000313" key="3">
    <source>
        <dbReference type="Proteomes" id="UP000738349"/>
    </source>
</evidence>
<dbReference type="Pfam" id="PF07676">
    <property type="entry name" value="PD40"/>
    <property type="match status" value="1"/>
</dbReference>
<dbReference type="OrthoDB" id="10265322at2759"/>
<gene>
    <name evidence="2" type="ORF">EDB81DRAFT_766257</name>
</gene>
<keyword evidence="3" id="KW-1185">Reference proteome</keyword>
<feature type="chain" id="PRO_5040427798" description="Saponin hydrolase" evidence="1">
    <location>
        <begin position="19"/>
        <end position="633"/>
    </location>
</feature>
<evidence type="ECO:0000313" key="2">
    <source>
        <dbReference type="EMBL" id="KAH7121440.1"/>
    </source>
</evidence>
<accession>A0A9P9DIV3</accession>
<organism evidence="2 3">
    <name type="scientific">Dactylonectria macrodidyma</name>
    <dbReference type="NCBI Taxonomy" id="307937"/>
    <lineage>
        <taxon>Eukaryota</taxon>
        <taxon>Fungi</taxon>
        <taxon>Dikarya</taxon>
        <taxon>Ascomycota</taxon>
        <taxon>Pezizomycotina</taxon>
        <taxon>Sordariomycetes</taxon>
        <taxon>Hypocreomycetidae</taxon>
        <taxon>Hypocreales</taxon>
        <taxon>Nectriaceae</taxon>
        <taxon>Dactylonectria</taxon>
    </lineage>
</organism>
<evidence type="ECO:0008006" key="4">
    <source>
        <dbReference type="Google" id="ProtNLM"/>
    </source>
</evidence>
<protein>
    <recommendedName>
        <fullName evidence="4">Saponin hydrolase</fullName>
    </recommendedName>
</protein>
<dbReference type="AlphaFoldDB" id="A0A9P9DIV3"/>
<dbReference type="EMBL" id="JAGMUV010000024">
    <property type="protein sequence ID" value="KAH7121440.1"/>
    <property type="molecule type" value="Genomic_DNA"/>
</dbReference>
<dbReference type="Proteomes" id="UP000738349">
    <property type="component" value="Unassembled WGS sequence"/>
</dbReference>
<dbReference type="InterPro" id="IPR011042">
    <property type="entry name" value="6-blade_b-propeller_TolB-like"/>
</dbReference>
<proteinExistence type="predicted"/>
<dbReference type="SUPFAM" id="SSF82171">
    <property type="entry name" value="DPP6 N-terminal domain-like"/>
    <property type="match status" value="1"/>
</dbReference>
<keyword evidence="1" id="KW-0732">Signal</keyword>
<feature type="signal peptide" evidence="1">
    <location>
        <begin position="1"/>
        <end position="18"/>
    </location>
</feature>
<evidence type="ECO:0000256" key="1">
    <source>
        <dbReference type="SAM" id="SignalP"/>
    </source>
</evidence>
<name>A0A9P9DIV3_9HYPO</name>